<organism evidence="2 3">
    <name type="scientific">Halochromatium glycolicum</name>
    <dbReference type="NCBI Taxonomy" id="85075"/>
    <lineage>
        <taxon>Bacteria</taxon>
        <taxon>Pseudomonadati</taxon>
        <taxon>Pseudomonadota</taxon>
        <taxon>Gammaproteobacteria</taxon>
        <taxon>Chromatiales</taxon>
        <taxon>Chromatiaceae</taxon>
        <taxon>Halochromatium</taxon>
    </lineage>
</organism>
<dbReference type="InterPro" id="IPR051943">
    <property type="entry name" value="TRAFAC_Dynamin-like_GTPase"/>
</dbReference>
<gene>
    <name evidence="2" type="ORF">CKO40_07005</name>
</gene>
<name>A0AAJ0X8Y5_9GAMM</name>
<dbReference type="Pfam" id="PF00350">
    <property type="entry name" value="Dynamin_N"/>
    <property type="match status" value="1"/>
</dbReference>
<keyword evidence="3" id="KW-1185">Reference proteome</keyword>
<proteinExistence type="predicted"/>
<reference evidence="2" key="1">
    <citation type="submission" date="2017-08" db="EMBL/GenBank/DDBJ databases">
        <authorList>
            <person name="Imhoff J.F."/>
            <person name="Rahn T."/>
            <person name="Kuenzel S."/>
            <person name="Neulinger S.C."/>
        </authorList>
    </citation>
    <scope>NUCLEOTIDE SEQUENCE</scope>
    <source>
        <strain evidence="2">DSM 11080</strain>
    </source>
</reference>
<dbReference type="InterPro" id="IPR045063">
    <property type="entry name" value="Dynamin_N"/>
</dbReference>
<evidence type="ECO:0000259" key="1">
    <source>
        <dbReference type="Pfam" id="PF00350"/>
    </source>
</evidence>
<dbReference type="SUPFAM" id="SSF52540">
    <property type="entry name" value="P-loop containing nucleoside triphosphate hydrolases"/>
    <property type="match status" value="1"/>
</dbReference>
<accession>A0AAJ0X8Y5</accession>
<dbReference type="RefSeq" id="WP_200345487.1">
    <property type="nucleotide sequence ID" value="NZ_NRSJ01000009.1"/>
</dbReference>
<feature type="domain" description="Dynamin N-terminal" evidence="1">
    <location>
        <begin position="45"/>
        <end position="218"/>
    </location>
</feature>
<dbReference type="PANTHER" id="PTHR43681">
    <property type="entry name" value="TRANSMEMBRANE GTPASE FZO"/>
    <property type="match status" value="1"/>
</dbReference>
<comment type="caution">
    <text evidence="2">The sequence shown here is derived from an EMBL/GenBank/DDBJ whole genome shotgun (WGS) entry which is preliminary data.</text>
</comment>
<dbReference type="PANTHER" id="PTHR43681:SF1">
    <property type="entry name" value="SARCALUMENIN"/>
    <property type="match status" value="1"/>
</dbReference>
<dbReference type="InterPro" id="IPR027417">
    <property type="entry name" value="P-loop_NTPase"/>
</dbReference>
<sequence>MSAIQDEIVQALQRSAERLRLPGLPGALADELNAMAGKVYEPCVVAVVGRVKAGKSTFINALLGAREDLATVGTTETTATINYFRYGNPADPARPVRCHWRGGGYEDMPPDFLHQLQGNDEETLRRADGIAYLEYQLPLDYLRRVTLVDTPGTGAVVSQHQGRTAEYMRLYGQLRERHDRETQQIGETSDAIIYLIGAVARATDRDFLEEFGQATQGRSSASNAIGVMAKIDLSPEVMARREALSGKIAGQLKDSLNCVMPISAGLKRALDWLMADGEAGLQRLMDGLRRVPPPRLEKLLSSDEFYGDHEFDDCPLSTAERRALKGPLDWAVFTTVARLAADPERDRDAVVGELERMAGFAPLHAVLESHFLKRSELLRAYRILSDARRLVRSLRYDRLPVLREREREDSARRDRFLAFIRGAGGDPAVAQELTEWVKKATVPQVSPVAEAIDAAERALGRAYHELEGFNADFEALQTLERHSELFTDQELDTLRGLLGLYGLQTAERLPSTQPTDLDEIGRHQQHWLQVSQSGRPAARRAVAERAVARLGLILDELDDADAAGEA</sequence>
<dbReference type="Proteomes" id="UP001296776">
    <property type="component" value="Unassembled WGS sequence"/>
</dbReference>
<dbReference type="Gene3D" id="3.40.50.300">
    <property type="entry name" value="P-loop containing nucleotide triphosphate hydrolases"/>
    <property type="match status" value="1"/>
</dbReference>
<evidence type="ECO:0000313" key="3">
    <source>
        <dbReference type="Proteomes" id="UP001296776"/>
    </source>
</evidence>
<reference evidence="2" key="2">
    <citation type="journal article" date="2020" name="Microorganisms">
        <title>Osmotic Adaptation and Compatible Solute Biosynthesis of Phototrophic Bacteria as Revealed from Genome Analyses.</title>
        <authorList>
            <person name="Imhoff J.F."/>
            <person name="Rahn T."/>
            <person name="Kunzel S."/>
            <person name="Keller A."/>
            <person name="Neulinger S.C."/>
        </authorList>
    </citation>
    <scope>NUCLEOTIDE SEQUENCE</scope>
    <source>
        <strain evidence="2">DSM 11080</strain>
    </source>
</reference>
<protein>
    <recommendedName>
        <fullName evidence="1">Dynamin N-terminal domain-containing protein</fullName>
    </recommendedName>
</protein>
<dbReference type="AlphaFoldDB" id="A0AAJ0X8Y5"/>
<dbReference type="EMBL" id="NRSJ01000009">
    <property type="protein sequence ID" value="MBK1704301.1"/>
    <property type="molecule type" value="Genomic_DNA"/>
</dbReference>
<evidence type="ECO:0000313" key="2">
    <source>
        <dbReference type="EMBL" id="MBK1704301.1"/>
    </source>
</evidence>